<evidence type="ECO:0000256" key="1">
    <source>
        <dbReference type="ARBA" id="ARBA00000083"/>
    </source>
</evidence>
<dbReference type="InterPro" id="IPR005886">
    <property type="entry name" value="UDP_G4E"/>
</dbReference>
<evidence type="ECO:0000256" key="2">
    <source>
        <dbReference type="ARBA" id="ARBA00001911"/>
    </source>
</evidence>
<comment type="similarity">
    <text evidence="4 10">Belongs to the NAD(P)-dependent epimerase/dehydratase family.</text>
</comment>
<gene>
    <name evidence="12" type="primary">gne</name>
</gene>
<dbReference type="SUPFAM" id="SSF51735">
    <property type="entry name" value="NAD(P)-binding Rossmann-fold domains"/>
    <property type="match status" value="1"/>
</dbReference>
<evidence type="ECO:0000259" key="11">
    <source>
        <dbReference type="Pfam" id="PF01370"/>
    </source>
</evidence>
<dbReference type="AlphaFoldDB" id="U3GLV0"/>
<comment type="pathway">
    <text evidence="3 10">Carbohydrate metabolism; galactose metabolism.</text>
</comment>
<accession>U3GLV0</accession>
<dbReference type="EMBL" id="JX975343">
    <property type="protein sequence ID" value="AFW04842.1"/>
    <property type="molecule type" value="Genomic_DNA"/>
</dbReference>
<evidence type="ECO:0000256" key="5">
    <source>
        <dbReference type="ARBA" id="ARBA00013189"/>
    </source>
</evidence>
<evidence type="ECO:0000256" key="3">
    <source>
        <dbReference type="ARBA" id="ARBA00004947"/>
    </source>
</evidence>
<dbReference type="NCBIfam" id="NF007956">
    <property type="entry name" value="PRK10675.1"/>
    <property type="match status" value="1"/>
</dbReference>
<dbReference type="GO" id="GO:0006012">
    <property type="term" value="P:galactose metabolic process"/>
    <property type="evidence" value="ECO:0007669"/>
    <property type="project" value="UniProtKB-UniPathway"/>
</dbReference>
<comment type="cofactor">
    <cofactor evidence="2 10">
        <name>NAD(+)</name>
        <dbReference type="ChEBI" id="CHEBI:57540"/>
    </cofactor>
</comment>
<evidence type="ECO:0000313" key="12">
    <source>
        <dbReference type="EMBL" id="AFW04842.1"/>
    </source>
</evidence>
<keyword evidence="10" id="KW-0119">Carbohydrate metabolism</keyword>
<keyword evidence="9 10" id="KW-0413">Isomerase</keyword>
<comment type="subunit">
    <text evidence="10">Homodimer.</text>
</comment>
<protein>
    <recommendedName>
        <fullName evidence="6 10">UDP-glucose 4-epimerase</fullName>
        <ecNumber evidence="5 10">5.1.3.2</ecNumber>
    </recommendedName>
</protein>
<dbReference type="InterPro" id="IPR036291">
    <property type="entry name" value="NAD(P)-bd_dom_sf"/>
</dbReference>
<dbReference type="GO" id="GO:0003978">
    <property type="term" value="F:UDP-glucose 4-epimerase activity"/>
    <property type="evidence" value="ECO:0007669"/>
    <property type="project" value="UniProtKB-UniRule"/>
</dbReference>
<evidence type="ECO:0000256" key="4">
    <source>
        <dbReference type="ARBA" id="ARBA00007637"/>
    </source>
</evidence>
<dbReference type="InterPro" id="IPR001509">
    <property type="entry name" value="Epimerase_deHydtase"/>
</dbReference>
<feature type="domain" description="NAD-dependent epimerase/dehydratase" evidence="11">
    <location>
        <begin position="3"/>
        <end position="262"/>
    </location>
</feature>
<dbReference type="PANTHER" id="PTHR43725">
    <property type="entry name" value="UDP-GLUCOSE 4-EPIMERASE"/>
    <property type="match status" value="1"/>
</dbReference>
<dbReference type="Pfam" id="PF01370">
    <property type="entry name" value="Epimerase"/>
    <property type="match status" value="1"/>
</dbReference>
<comment type="catalytic activity">
    <reaction evidence="1 10">
        <text>UDP-alpha-D-glucose = UDP-alpha-D-galactose</text>
        <dbReference type="Rhea" id="RHEA:22168"/>
        <dbReference type="ChEBI" id="CHEBI:58885"/>
        <dbReference type="ChEBI" id="CHEBI:66914"/>
        <dbReference type="EC" id="5.1.3.2"/>
    </reaction>
</comment>
<evidence type="ECO:0000256" key="7">
    <source>
        <dbReference type="ARBA" id="ARBA00023027"/>
    </source>
</evidence>
<dbReference type="Gene3D" id="3.40.50.720">
    <property type="entry name" value="NAD(P)-binding Rossmann-like Domain"/>
    <property type="match status" value="1"/>
</dbReference>
<name>U3GLV0_SALER</name>
<evidence type="ECO:0000256" key="9">
    <source>
        <dbReference type="ARBA" id="ARBA00023235"/>
    </source>
</evidence>
<dbReference type="CDD" id="cd05247">
    <property type="entry name" value="UDP_G4E_1_SDR_e"/>
    <property type="match status" value="1"/>
</dbReference>
<dbReference type="NCBIfam" id="TIGR01179">
    <property type="entry name" value="galE"/>
    <property type="match status" value="1"/>
</dbReference>
<dbReference type="EC" id="5.1.3.2" evidence="5 10"/>
<keyword evidence="7 10" id="KW-0520">NAD</keyword>
<dbReference type="UniPathway" id="UPA00214"/>
<dbReference type="GO" id="GO:0005829">
    <property type="term" value="C:cytosol"/>
    <property type="evidence" value="ECO:0007669"/>
    <property type="project" value="TreeGrafter"/>
</dbReference>
<reference evidence="12" key="1">
    <citation type="journal article" date="2013" name="FEMS Microbiol. Rev.">
        <title>Structural diversity in Salmonella O antigens and its genetic basis.</title>
        <authorList>
            <person name="Liu B."/>
            <person name="Knirel Y.A."/>
            <person name="Feng L."/>
            <person name="Perepelov A.V."/>
            <person name="Senchenkova S.N."/>
            <person name="Reeves P.R."/>
            <person name="Wang L."/>
        </authorList>
    </citation>
    <scope>NUCLEOTIDE SEQUENCE</scope>
    <source>
        <strain evidence="12">G2470</strain>
    </source>
</reference>
<dbReference type="Gene3D" id="3.90.25.10">
    <property type="entry name" value="UDP-galactose 4-epimerase, domain 1"/>
    <property type="match status" value="1"/>
</dbReference>
<proteinExistence type="inferred from homology"/>
<sequence>MTILVTGGAGYIGSHTVLCLLENNYNVVVLDNFINSSEQSLKRVSSLANRDVKIYNGDIRNRILLNNIFSEQNITHVIHFAGLKSVSESVNEPINYYDNNLNGSLILVDMMLKYKIYNLLFSSSATVYGTPTSVPVNEKSHVGGTTNPYGTSKLMIEKVLGDIATVEPKFRVTTLRYFNPVGAHCSGLIGEDPNGVPNNLMPYICQVAIGKQKQLLIYGNDYPTKDGTGIRDFVHVMDLAEGHLAALRHSDEGPNYKVYNLGTGIGYSVLEILETFQRITSKYVPRVFVDRRHGDIAECWSDPSRANKELCWKAKRGLEEMVRDAWNWQQRNPNGYTKSNNN</sequence>
<dbReference type="PANTHER" id="PTHR43725:SF47">
    <property type="entry name" value="UDP-GLUCOSE 4-EPIMERASE"/>
    <property type="match status" value="1"/>
</dbReference>
<evidence type="ECO:0000256" key="10">
    <source>
        <dbReference type="RuleBase" id="RU366046"/>
    </source>
</evidence>
<evidence type="ECO:0000256" key="6">
    <source>
        <dbReference type="ARBA" id="ARBA00018569"/>
    </source>
</evidence>
<evidence type="ECO:0000256" key="8">
    <source>
        <dbReference type="ARBA" id="ARBA00023144"/>
    </source>
</evidence>
<keyword evidence="8" id="KW-0299">Galactose metabolism</keyword>
<organism evidence="12">
    <name type="scientific">Salmonella enterica</name>
    <name type="common">Salmonella choleraesuis</name>
    <dbReference type="NCBI Taxonomy" id="28901"/>
    <lineage>
        <taxon>Bacteria</taxon>
        <taxon>Pseudomonadati</taxon>
        <taxon>Pseudomonadota</taxon>
        <taxon>Gammaproteobacteria</taxon>
        <taxon>Enterobacterales</taxon>
        <taxon>Enterobacteriaceae</taxon>
        <taxon>Salmonella</taxon>
    </lineage>
</organism>